<accession>A0ABS9H3R3</accession>
<dbReference type="PIRSF" id="PIRSF036361">
    <property type="entry name" value="YunD"/>
    <property type="match status" value="1"/>
</dbReference>
<dbReference type="RefSeq" id="WP_236335582.1">
    <property type="nucleotide sequence ID" value="NZ_JAKIJS010000001.1"/>
</dbReference>
<reference evidence="5 6" key="1">
    <citation type="submission" date="2022-01" db="EMBL/GenBank/DDBJ databases">
        <title>Alkalihalobacillus sp. EGI L200015, a novel bacterium isolated from a salt lake sediment.</title>
        <authorList>
            <person name="Gao L."/>
            <person name="Fang B.-Z."/>
            <person name="Li W.-J."/>
        </authorList>
    </citation>
    <scope>NUCLEOTIDE SEQUENCE [LARGE SCALE GENOMIC DNA]</scope>
    <source>
        <strain evidence="5 6">KCTC 12718</strain>
    </source>
</reference>
<dbReference type="SUPFAM" id="SSF55816">
    <property type="entry name" value="5'-nucleotidase (syn. UDP-sugar hydrolase), C-terminal domain"/>
    <property type="match status" value="1"/>
</dbReference>
<dbReference type="InterPro" id="IPR008334">
    <property type="entry name" value="5'-Nucleotdase_C"/>
</dbReference>
<gene>
    <name evidence="5" type="ORF">L2716_12525</name>
</gene>
<dbReference type="PANTHER" id="PTHR11575:SF23">
    <property type="entry name" value="5-NUCLEOTIDASE FAMILY PROTEIN"/>
    <property type="match status" value="1"/>
</dbReference>
<dbReference type="InterPro" id="IPR011240">
    <property type="entry name" value="Pesterase_YunD"/>
</dbReference>
<evidence type="ECO:0000256" key="1">
    <source>
        <dbReference type="ARBA" id="ARBA00022729"/>
    </source>
</evidence>
<organism evidence="5 6">
    <name type="scientific">Pseudalkalibacillus berkeleyi</name>
    <dbReference type="NCBI Taxonomy" id="1069813"/>
    <lineage>
        <taxon>Bacteria</taxon>
        <taxon>Bacillati</taxon>
        <taxon>Bacillota</taxon>
        <taxon>Bacilli</taxon>
        <taxon>Bacillales</taxon>
        <taxon>Fictibacillaceae</taxon>
        <taxon>Pseudalkalibacillus</taxon>
    </lineage>
</organism>
<name>A0ABS9H3R3_9BACL</name>
<dbReference type="InterPro" id="IPR029052">
    <property type="entry name" value="Metallo-depent_PP-like"/>
</dbReference>
<evidence type="ECO:0000313" key="6">
    <source>
        <dbReference type="Proteomes" id="UP001649381"/>
    </source>
</evidence>
<keyword evidence="1" id="KW-0732">Signal</keyword>
<dbReference type="Proteomes" id="UP001649381">
    <property type="component" value="Unassembled WGS sequence"/>
</dbReference>
<evidence type="ECO:0000313" key="5">
    <source>
        <dbReference type="EMBL" id="MCF6138554.1"/>
    </source>
</evidence>
<keyword evidence="6" id="KW-1185">Reference proteome</keyword>
<dbReference type="InterPro" id="IPR006179">
    <property type="entry name" value="5_nucleotidase/apyrase"/>
</dbReference>
<dbReference type="Pfam" id="PF02872">
    <property type="entry name" value="5_nucleotid_C"/>
    <property type="match status" value="1"/>
</dbReference>
<comment type="caution">
    <text evidence="5">The sequence shown here is derived from an EMBL/GenBank/DDBJ whole genome shotgun (WGS) entry which is preliminary data.</text>
</comment>
<dbReference type="Gene3D" id="3.60.21.10">
    <property type="match status" value="1"/>
</dbReference>
<evidence type="ECO:0000259" key="4">
    <source>
        <dbReference type="Pfam" id="PF02872"/>
    </source>
</evidence>
<dbReference type="SUPFAM" id="SSF56300">
    <property type="entry name" value="Metallo-dependent phosphatases"/>
    <property type="match status" value="1"/>
</dbReference>
<dbReference type="InterPro" id="IPR004843">
    <property type="entry name" value="Calcineurin-like_PHP"/>
</dbReference>
<protein>
    <submittedName>
        <fullName evidence="5">Bifunctional metallophosphatase/5'-nucleotidase</fullName>
    </submittedName>
</protein>
<dbReference type="EMBL" id="JAKIJS010000001">
    <property type="protein sequence ID" value="MCF6138554.1"/>
    <property type="molecule type" value="Genomic_DNA"/>
</dbReference>
<comment type="similarity">
    <text evidence="2">Belongs to the 5'-nucleotidase family.</text>
</comment>
<dbReference type="Gene3D" id="3.90.780.10">
    <property type="entry name" value="5'-Nucleotidase, C-terminal domain"/>
    <property type="match status" value="1"/>
</dbReference>
<keyword evidence="2" id="KW-0378">Hydrolase</keyword>
<sequence>MSNVKLHLYHTNDLHSHLDQWPKIMGFLKQQQQKHDEAKECVVRFDIGDHADRVHPLTEGTEGRGNVELMNEAGFLNATIGNNEGITFSKEQLDTLYQDANFQVILGNLKDDEGNRPHWAKPYDIHELPNGMKIGVIAATAPFRAYYELLNWDVLDPYESIVEFANEIRDQVDILILLSHLGLEADKQLATESTGIDIILGSHTHHVLPDGIHSNEVTIGQAGKFGFHVGHMEIDWNADHRKITHVKAEVMDVRNQQPDEESEMLLKQLTEKAHENLQEVVTVLNQPLELEWFSKSPFTTLLAEAIREWCDSEIGMINAGLLLEPLKEGPVTKGDLHKVCPHPINPCKLLLKGEYLKEMIHHALTNELANLRIKGLGFRGEVIGRMIFDGVETEGRLMDDGEYHVRRILINGEPIEQDRVYSVGTVDMFTFGRLLPSVAYSEEKKYYLPEMLRDVLAWKLKTLER</sequence>
<proteinExistence type="inferred from homology"/>
<dbReference type="PANTHER" id="PTHR11575">
    <property type="entry name" value="5'-NUCLEOTIDASE-RELATED"/>
    <property type="match status" value="1"/>
</dbReference>
<dbReference type="CDD" id="cd00845">
    <property type="entry name" value="MPP_UshA_N_like"/>
    <property type="match status" value="1"/>
</dbReference>
<evidence type="ECO:0000259" key="3">
    <source>
        <dbReference type="Pfam" id="PF00149"/>
    </source>
</evidence>
<dbReference type="PRINTS" id="PR01607">
    <property type="entry name" value="APYRASEFAMLY"/>
</dbReference>
<dbReference type="InterPro" id="IPR036907">
    <property type="entry name" value="5'-Nucleotdase_C_sf"/>
</dbReference>
<dbReference type="Pfam" id="PF00149">
    <property type="entry name" value="Metallophos"/>
    <property type="match status" value="1"/>
</dbReference>
<keyword evidence="2" id="KW-0547">Nucleotide-binding</keyword>
<evidence type="ECO:0000256" key="2">
    <source>
        <dbReference type="RuleBase" id="RU362119"/>
    </source>
</evidence>
<feature type="domain" description="Calcineurin-like phosphoesterase" evidence="3">
    <location>
        <begin position="7"/>
        <end position="206"/>
    </location>
</feature>
<feature type="domain" description="5'-Nucleotidase C-terminal" evidence="4">
    <location>
        <begin position="292"/>
        <end position="427"/>
    </location>
</feature>